<evidence type="ECO:0000313" key="2">
    <source>
        <dbReference type="EMBL" id="KGJ93517.1"/>
    </source>
</evidence>
<proteinExistence type="predicted"/>
<dbReference type="Pfam" id="PF13649">
    <property type="entry name" value="Methyltransf_25"/>
    <property type="match status" value="1"/>
</dbReference>
<evidence type="ECO:0000259" key="1">
    <source>
        <dbReference type="Pfam" id="PF13649"/>
    </source>
</evidence>
<accession>A0A099KUH5</accession>
<protein>
    <submittedName>
        <fullName evidence="2">Methyltransferase type 12</fullName>
    </submittedName>
</protein>
<name>A0A099KUH5_COLPS</name>
<dbReference type="InterPro" id="IPR029063">
    <property type="entry name" value="SAM-dependent_MTases_sf"/>
</dbReference>
<feature type="domain" description="Methyltransferase" evidence="1">
    <location>
        <begin position="25"/>
        <end position="112"/>
    </location>
</feature>
<dbReference type="AlphaFoldDB" id="A0A099KUH5"/>
<comment type="caution">
    <text evidence="2">The sequence shown here is derived from an EMBL/GenBank/DDBJ whole genome shotgun (WGS) entry which is preliminary data.</text>
</comment>
<keyword evidence="2" id="KW-0808">Transferase</keyword>
<dbReference type="OrthoDB" id="9789123at2"/>
<keyword evidence="2" id="KW-0489">Methyltransferase</keyword>
<dbReference type="PATRIC" id="fig|28229.4.peg.1272"/>
<evidence type="ECO:0000313" key="3">
    <source>
        <dbReference type="Proteomes" id="UP000029843"/>
    </source>
</evidence>
<organism evidence="2 3">
    <name type="scientific">Colwellia psychrerythraea</name>
    <name type="common">Vibrio psychroerythus</name>
    <dbReference type="NCBI Taxonomy" id="28229"/>
    <lineage>
        <taxon>Bacteria</taxon>
        <taxon>Pseudomonadati</taxon>
        <taxon>Pseudomonadota</taxon>
        <taxon>Gammaproteobacteria</taxon>
        <taxon>Alteromonadales</taxon>
        <taxon>Colwelliaceae</taxon>
        <taxon>Colwellia</taxon>
    </lineage>
</organism>
<dbReference type="Proteomes" id="UP000029843">
    <property type="component" value="Unassembled WGS sequence"/>
</dbReference>
<reference evidence="2 3" key="1">
    <citation type="submission" date="2014-08" db="EMBL/GenBank/DDBJ databases">
        <title>Genomic and Phenotypic Diversity of Colwellia psychrerythraea strains from Disparate Marine Basins.</title>
        <authorList>
            <person name="Techtmann S.M."/>
            <person name="Stelling S.C."/>
            <person name="Utturkar S.M."/>
            <person name="Alshibli N."/>
            <person name="Harris A."/>
            <person name="Brown S.D."/>
            <person name="Hazen T.C."/>
        </authorList>
    </citation>
    <scope>NUCLEOTIDE SEQUENCE [LARGE SCALE GENOMIC DNA]</scope>
    <source>
        <strain evidence="2 3">ND2E</strain>
    </source>
</reference>
<sequence length="174" mass="19644">MCKGYDGNNIYQLLSKSLPVKSSLLELGSGGGLDIEYLKRVYSITGSDLSDAFLNVCKAKHPDVPFLKLNVQKLEVNELYDCIYSNKVLHHLTREELKASLFQQASILTSKGLIAHSFWLGDTDEEMNGLLFTYYNPDELISIISQSYDVVSTLSYQEFEEDDSLFVVARIKEV</sequence>
<dbReference type="SUPFAM" id="SSF53335">
    <property type="entry name" value="S-adenosyl-L-methionine-dependent methyltransferases"/>
    <property type="match status" value="1"/>
</dbReference>
<dbReference type="EMBL" id="JQED01000009">
    <property type="protein sequence ID" value="KGJ93517.1"/>
    <property type="molecule type" value="Genomic_DNA"/>
</dbReference>
<dbReference type="GO" id="GO:0008168">
    <property type="term" value="F:methyltransferase activity"/>
    <property type="evidence" value="ECO:0007669"/>
    <property type="project" value="UniProtKB-KW"/>
</dbReference>
<dbReference type="Gene3D" id="3.40.50.150">
    <property type="entry name" value="Vaccinia Virus protein VP39"/>
    <property type="match status" value="1"/>
</dbReference>
<gene>
    <name evidence="2" type="ORF">ND2E_2246</name>
</gene>
<dbReference type="GO" id="GO:0032259">
    <property type="term" value="P:methylation"/>
    <property type="evidence" value="ECO:0007669"/>
    <property type="project" value="UniProtKB-KW"/>
</dbReference>
<dbReference type="InterPro" id="IPR041698">
    <property type="entry name" value="Methyltransf_25"/>
</dbReference>
<dbReference type="RefSeq" id="WP_052056309.1">
    <property type="nucleotide sequence ID" value="NZ_JQED01000009.1"/>
</dbReference>